<evidence type="ECO:0000256" key="2">
    <source>
        <dbReference type="ARBA" id="ARBA00004193"/>
    </source>
</evidence>
<evidence type="ECO:0000313" key="14">
    <source>
        <dbReference type="Proteomes" id="UP000712157"/>
    </source>
</evidence>
<dbReference type="SUPFAM" id="SSF53850">
    <property type="entry name" value="Periplasmic binding protein-like II"/>
    <property type="match status" value="1"/>
</dbReference>
<comment type="caution">
    <text evidence="13">The sequence shown here is derived from an EMBL/GenBank/DDBJ whole genome shotgun (WGS) entry which is preliminary data.</text>
</comment>
<keyword evidence="14" id="KW-1185">Reference proteome</keyword>
<evidence type="ECO:0000256" key="6">
    <source>
        <dbReference type="ARBA" id="ARBA00022592"/>
    </source>
</evidence>
<keyword evidence="6 10" id="KW-0592">Phosphate transport</keyword>
<evidence type="ECO:0000256" key="4">
    <source>
        <dbReference type="ARBA" id="ARBA00011529"/>
    </source>
</evidence>
<dbReference type="GO" id="GO:0042301">
    <property type="term" value="F:phosphate ion binding"/>
    <property type="evidence" value="ECO:0007669"/>
    <property type="project" value="UniProtKB-UniRule"/>
</dbReference>
<comment type="function">
    <text evidence="1">Part of the ABC transporter complex PstSACB involved in phosphate import.</text>
</comment>
<dbReference type="GO" id="GO:0005886">
    <property type="term" value="C:plasma membrane"/>
    <property type="evidence" value="ECO:0007669"/>
    <property type="project" value="UniProtKB-SubCell"/>
</dbReference>
<dbReference type="PANTHER" id="PTHR30570">
    <property type="entry name" value="PERIPLASMIC PHOSPHATE BINDING COMPONENT OF PHOSPHATE ABC TRANSPORTER"/>
    <property type="match status" value="1"/>
</dbReference>
<evidence type="ECO:0000256" key="7">
    <source>
        <dbReference type="ARBA" id="ARBA00022729"/>
    </source>
</evidence>
<evidence type="ECO:0000256" key="11">
    <source>
        <dbReference type="SAM" id="MobiDB-lite"/>
    </source>
</evidence>
<dbReference type="RefSeq" id="WP_238722861.1">
    <property type="nucleotide sequence ID" value="NZ_JAHQCW010000042.1"/>
</dbReference>
<dbReference type="Gene3D" id="3.40.190.10">
    <property type="entry name" value="Periplasmic binding protein-like II"/>
    <property type="match status" value="2"/>
</dbReference>
<keyword evidence="10" id="KW-1003">Cell membrane</keyword>
<dbReference type="AlphaFoldDB" id="A0A949K4M1"/>
<evidence type="ECO:0000256" key="9">
    <source>
        <dbReference type="ARBA" id="ARBA00023288"/>
    </source>
</evidence>
<dbReference type="GO" id="GO:0006817">
    <property type="term" value="P:phosphate ion transport"/>
    <property type="evidence" value="ECO:0007669"/>
    <property type="project" value="UniProtKB-UniRule"/>
</dbReference>
<evidence type="ECO:0000313" key="13">
    <source>
        <dbReference type="EMBL" id="MBU9738820.1"/>
    </source>
</evidence>
<comment type="subcellular location">
    <subcellularLocation>
        <location evidence="2 10">Cell membrane</location>
        <topology evidence="2 10">Lipid-anchor</topology>
    </subcellularLocation>
</comment>
<dbReference type="InterPro" id="IPR050811">
    <property type="entry name" value="Phosphate_ABC_transporter"/>
</dbReference>
<evidence type="ECO:0000259" key="12">
    <source>
        <dbReference type="Pfam" id="PF12849"/>
    </source>
</evidence>
<keyword evidence="7 10" id="KW-0732">Signal</keyword>
<dbReference type="CDD" id="cd13653">
    <property type="entry name" value="PBP2_phosphate_like_1"/>
    <property type="match status" value="1"/>
</dbReference>
<protein>
    <recommendedName>
        <fullName evidence="10">Phosphate-binding protein</fullName>
    </recommendedName>
</protein>
<organism evidence="13 14">
    <name type="scientific">Diplocloster agilis</name>
    <dbReference type="NCBI Taxonomy" id="2850323"/>
    <lineage>
        <taxon>Bacteria</taxon>
        <taxon>Bacillati</taxon>
        <taxon>Bacillota</taxon>
        <taxon>Clostridia</taxon>
        <taxon>Lachnospirales</taxon>
        <taxon>Lachnospiraceae</taxon>
        <taxon>Diplocloster</taxon>
    </lineage>
</organism>
<dbReference type="PROSITE" id="PS51257">
    <property type="entry name" value="PROKAR_LIPOPROTEIN"/>
    <property type="match status" value="1"/>
</dbReference>
<evidence type="ECO:0000256" key="8">
    <source>
        <dbReference type="ARBA" id="ARBA00023139"/>
    </source>
</evidence>
<dbReference type="Pfam" id="PF12849">
    <property type="entry name" value="PBP_like_2"/>
    <property type="match status" value="1"/>
</dbReference>
<feature type="signal peptide" evidence="10">
    <location>
        <begin position="1"/>
        <end position="21"/>
    </location>
</feature>
<evidence type="ECO:0000256" key="10">
    <source>
        <dbReference type="RuleBase" id="RU367119"/>
    </source>
</evidence>
<name>A0A949K4M1_9FIRM</name>
<dbReference type="Proteomes" id="UP000712157">
    <property type="component" value="Unassembled WGS sequence"/>
</dbReference>
<dbReference type="InterPro" id="IPR024370">
    <property type="entry name" value="PBP_domain"/>
</dbReference>
<gene>
    <name evidence="13" type="ORF">KTH89_19960</name>
</gene>
<keyword evidence="5 10" id="KW-0813">Transport</keyword>
<reference evidence="13" key="1">
    <citation type="submission" date="2021-06" db="EMBL/GenBank/DDBJ databases">
        <title>Description of novel taxa of the family Lachnospiraceae.</title>
        <authorList>
            <person name="Chaplin A.V."/>
            <person name="Sokolova S.R."/>
            <person name="Pikina A.P."/>
            <person name="Korzhanova M."/>
            <person name="Belova V."/>
            <person name="Korostin D."/>
            <person name="Efimov B.A."/>
        </authorList>
    </citation>
    <scope>NUCLEOTIDE SEQUENCE</scope>
    <source>
        <strain evidence="13">ASD5720</strain>
    </source>
</reference>
<evidence type="ECO:0000256" key="1">
    <source>
        <dbReference type="ARBA" id="ARBA00002841"/>
    </source>
</evidence>
<feature type="region of interest" description="Disordered" evidence="11">
    <location>
        <begin position="25"/>
        <end position="69"/>
    </location>
</feature>
<keyword evidence="10" id="KW-0472">Membrane</keyword>
<proteinExistence type="inferred from homology"/>
<feature type="chain" id="PRO_5039744382" description="Phosphate-binding protein" evidence="10">
    <location>
        <begin position="22"/>
        <end position="310"/>
    </location>
</feature>
<comment type="subunit">
    <text evidence="4 10">The complex is composed of two ATP-binding proteins (PstB), two transmembrane proteins (PstC and PstA) and a solute-binding protein (PstS).</text>
</comment>
<dbReference type="NCBIfam" id="TIGR02136">
    <property type="entry name" value="ptsS_2"/>
    <property type="match status" value="1"/>
</dbReference>
<keyword evidence="8 10" id="KW-0564">Palmitate</keyword>
<accession>A0A949K4M1</accession>
<dbReference type="InterPro" id="IPR011862">
    <property type="entry name" value="Phos-bd"/>
</dbReference>
<dbReference type="EMBL" id="JAHQCW010000042">
    <property type="protein sequence ID" value="MBU9738820.1"/>
    <property type="molecule type" value="Genomic_DNA"/>
</dbReference>
<comment type="similarity">
    <text evidence="3 10">Belongs to the PstS family.</text>
</comment>
<dbReference type="PANTHER" id="PTHR30570:SF1">
    <property type="entry name" value="PHOSPHATE-BINDING PROTEIN PSTS"/>
    <property type="match status" value="1"/>
</dbReference>
<comment type="function">
    <text evidence="10">Involved in the system for phosphate transport across the cytoplasmic membrane.</text>
</comment>
<evidence type="ECO:0000256" key="5">
    <source>
        <dbReference type="ARBA" id="ARBA00022448"/>
    </source>
</evidence>
<sequence length="310" mass="31564">MKKTIAALLTGIMMLGLTACGSEPAANDAGQAAATPDAATKAPAATAETTPADANATQSGDAADELSGTITMSGSTSMEKFANALAEAFNQAHPNVTITPEFTGSSAGIEAVLAGTVDIGNSSRNLKDEEKTSGAEENIVAIDGIAVVVDPANAVTGLTKQQLSDVYTGTVKNWKDVGGADQPIVVVGREAGSGTRGAFEEILGIEEKCAYSNELDSTGAVVAKVASTPGAIGYISLDVLDDKVKAVALEGVEPTVETIKDGSYFLSRPFVMATKGAIADQSPLVQSLFEYLKSEEGKALVESVGLISVD</sequence>
<feature type="domain" description="PBP" evidence="12">
    <location>
        <begin position="62"/>
        <end position="296"/>
    </location>
</feature>
<evidence type="ECO:0000256" key="3">
    <source>
        <dbReference type="ARBA" id="ARBA00008725"/>
    </source>
</evidence>
<keyword evidence="9 10" id="KW-0449">Lipoprotein</keyword>
<feature type="compositionally biased region" description="Low complexity" evidence="11">
    <location>
        <begin position="25"/>
        <end position="57"/>
    </location>
</feature>